<feature type="domain" description="Aspartate/glutamate/uridylate kinase" evidence="5">
    <location>
        <begin position="1"/>
        <end position="273"/>
    </location>
</feature>
<reference evidence="7" key="1">
    <citation type="journal article" date="2019" name="Int. J. Syst. Evol. Microbiol.">
        <title>The Global Catalogue of Microorganisms (GCM) 10K type strain sequencing project: providing services to taxonomists for standard genome sequencing and annotation.</title>
        <authorList>
            <consortium name="The Broad Institute Genomics Platform"/>
            <consortium name="The Broad Institute Genome Sequencing Center for Infectious Disease"/>
            <person name="Wu L."/>
            <person name="Ma J."/>
        </authorList>
    </citation>
    <scope>NUCLEOTIDE SEQUENCE [LARGE SCALE GENOMIC DNA]</scope>
    <source>
        <strain evidence="7">JCM 31202</strain>
    </source>
</reference>
<evidence type="ECO:0000256" key="4">
    <source>
        <dbReference type="PIRNR" id="PIRNR000723"/>
    </source>
</evidence>
<dbReference type="NCBIfam" id="NF009008">
    <property type="entry name" value="PRK12354.1"/>
    <property type="match status" value="1"/>
</dbReference>
<dbReference type="CDD" id="cd04235">
    <property type="entry name" value="AAK_CK"/>
    <property type="match status" value="1"/>
</dbReference>
<keyword evidence="2 4" id="KW-0808">Transferase</keyword>
<accession>A0ABW3EFW2</accession>
<dbReference type="Pfam" id="PF00696">
    <property type="entry name" value="AA_kinase"/>
    <property type="match status" value="1"/>
</dbReference>
<proteinExistence type="inferred from homology"/>
<dbReference type="RefSeq" id="WP_378296014.1">
    <property type="nucleotide sequence ID" value="NZ_JBHTJA010000002.1"/>
</dbReference>
<gene>
    <name evidence="6" type="ORF">ACFQ11_02195</name>
</gene>
<dbReference type="InterPro" id="IPR036393">
    <property type="entry name" value="AceGlu_kinase-like_sf"/>
</dbReference>
<evidence type="ECO:0000313" key="6">
    <source>
        <dbReference type="EMBL" id="MFD0899193.1"/>
    </source>
</evidence>
<dbReference type="PIRSF" id="PIRSF000723">
    <property type="entry name" value="Carbamate_kin"/>
    <property type="match status" value="1"/>
</dbReference>
<name>A0ABW3EFW2_9ACTN</name>
<sequence length="303" mass="31356">MRIVAALGGNALLRRGDPYDAETQAAHVTEAVCALAPLTDRHELLITHGNGPQIGLLAAESTADRELPRPYPLDVLGAETQGMIGYWLARELRRAVPNREIAAVLTTTVVAADDPAFARPAKFVGRGYTAAEAERVAAAYAWDMAMDGTAWRRVVASPEPRGIVELPTIGRLLDAGCVVIAAGGGGVPVLEGQGGPEGVEAVVDKDLTAALIAERLKADALLLLTDVPAVFRGYGTDRARPLSHATPGQLRGLRLPAGSMGPKAEAAARFAAHRPGAYAAIGAMTDVAALLTGGAGTRVESPG</sequence>
<evidence type="ECO:0000256" key="1">
    <source>
        <dbReference type="ARBA" id="ARBA00011066"/>
    </source>
</evidence>
<evidence type="ECO:0000259" key="5">
    <source>
        <dbReference type="Pfam" id="PF00696"/>
    </source>
</evidence>
<dbReference type="GO" id="GO:0008804">
    <property type="term" value="F:carbamate kinase activity"/>
    <property type="evidence" value="ECO:0007669"/>
    <property type="project" value="UniProtKB-EC"/>
</dbReference>
<organism evidence="6 7">
    <name type="scientific">Actinomadura sediminis</name>
    <dbReference type="NCBI Taxonomy" id="1038904"/>
    <lineage>
        <taxon>Bacteria</taxon>
        <taxon>Bacillati</taxon>
        <taxon>Actinomycetota</taxon>
        <taxon>Actinomycetes</taxon>
        <taxon>Streptosporangiales</taxon>
        <taxon>Thermomonosporaceae</taxon>
        <taxon>Actinomadura</taxon>
    </lineage>
</organism>
<dbReference type="InterPro" id="IPR003964">
    <property type="entry name" value="Carb_kinase"/>
</dbReference>
<dbReference type="PRINTS" id="PR01469">
    <property type="entry name" value="CARBMTKINASE"/>
</dbReference>
<keyword evidence="7" id="KW-1185">Reference proteome</keyword>
<dbReference type="PANTHER" id="PTHR30409">
    <property type="entry name" value="CARBAMATE KINASE"/>
    <property type="match status" value="1"/>
</dbReference>
<keyword evidence="3 4" id="KW-0418">Kinase</keyword>
<dbReference type="SUPFAM" id="SSF53633">
    <property type="entry name" value="Carbamate kinase-like"/>
    <property type="match status" value="1"/>
</dbReference>
<dbReference type="PANTHER" id="PTHR30409:SF1">
    <property type="entry name" value="CARBAMATE KINASE-RELATED"/>
    <property type="match status" value="1"/>
</dbReference>
<evidence type="ECO:0000256" key="3">
    <source>
        <dbReference type="ARBA" id="ARBA00022777"/>
    </source>
</evidence>
<dbReference type="EMBL" id="JBHTJA010000002">
    <property type="protein sequence ID" value="MFD0899193.1"/>
    <property type="molecule type" value="Genomic_DNA"/>
</dbReference>
<evidence type="ECO:0000313" key="7">
    <source>
        <dbReference type="Proteomes" id="UP001596972"/>
    </source>
</evidence>
<dbReference type="Gene3D" id="3.40.1160.10">
    <property type="entry name" value="Acetylglutamate kinase-like"/>
    <property type="match status" value="1"/>
</dbReference>
<dbReference type="InterPro" id="IPR001048">
    <property type="entry name" value="Asp/Glu/Uridylate_kinase"/>
</dbReference>
<protein>
    <recommendedName>
        <fullName evidence="4">Carbamate kinase</fullName>
    </recommendedName>
</protein>
<evidence type="ECO:0000256" key="2">
    <source>
        <dbReference type="ARBA" id="ARBA00022679"/>
    </source>
</evidence>
<comment type="similarity">
    <text evidence="1 4">Belongs to the carbamate kinase family.</text>
</comment>
<comment type="caution">
    <text evidence="6">The sequence shown here is derived from an EMBL/GenBank/DDBJ whole genome shotgun (WGS) entry which is preliminary data.</text>
</comment>
<dbReference type="Proteomes" id="UP001596972">
    <property type="component" value="Unassembled WGS sequence"/>
</dbReference>